<dbReference type="InterPro" id="IPR003305">
    <property type="entry name" value="CenC_carb-bd"/>
</dbReference>
<dbReference type="InterPro" id="IPR008979">
    <property type="entry name" value="Galactose-bd-like_sf"/>
</dbReference>
<evidence type="ECO:0000256" key="1">
    <source>
        <dbReference type="ARBA" id="ARBA00022801"/>
    </source>
</evidence>
<protein>
    <submittedName>
        <fullName evidence="3">Glucan endo-1,3-beta-D-glucosidase</fullName>
    </submittedName>
</protein>
<evidence type="ECO:0000313" key="3">
    <source>
        <dbReference type="EMBL" id="BCX49809.1"/>
    </source>
</evidence>
<dbReference type="RefSeq" id="WP_338686583.1">
    <property type="nucleotide sequence ID" value="NZ_AP024702.1"/>
</dbReference>
<dbReference type="Proteomes" id="UP001374893">
    <property type="component" value="Chromosome"/>
</dbReference>
<sequence>MTRKIFCYSVLIGACVGLGSAEPLIKNGEFEKPLAPWKLFSIKDTPATDRAVADGVLTIKAADASGKPGNRQLIQEVAVEAGRTYSLSFDIKGDLEKGKEVVVVVTTGPGKFAYFNRVPITADWTSKKLRITPKETDGTDAPTLKFLLGDLKGDVSLRKVSLEATE</sequence>
<evidence type="ECO:0000313" key="4">
    <source>
        <dbReference type="Proteomes" id="UP001374893"/>
    </source>
</evidence>
<organism evidence="3 4">
    <name type="scientific">Haloferula helveola</name>
    <dbReference type="NCBI Taxonomy" id="490095"/>
    <lineage>
        <taxon>Bacteria</taxon>
        <taxon>Pseudomonadati</taxon>
        <taxon>Verrucomicrobiota</taxon>
        <taxon>Verrucomicrobiia</taxon>
        <taxon>Verrucomicrobiales</taxon>
        <taxon>Verrucomicrobiaceae</taxon>
        <taxon>Haloferula</taxon>
    </lineage>
</organism>
<feature type="domain" description="CBM-cenC" evidence="2">
    <location>
        <begin position="24"/>
        <end position="140"/>
    </location>
</feature>
<dbReference type="Gene3D" id="2.60.120.260">
    <property type="entry name" value="Galactose-binding domain-like"/>
    <property type="match status" value="1"/>
</dbReference>
<reference evidence="3 4" key="1">
    <citation type="submission" date="2021-06" db="EMBL/GenBank/DDBJ databases">
        <title>Complete genome of Haloferula helveola possessing various polysaccharide degrading enzymes.</title>
        <authorList>
            <person name="Takami H."/>
            <person name="Huang C."/>
            <person name="Hamasaki K."/>
        </authorList>
    </citation>
    <scope>NUCLEOTIDE SEQUENCE [LARGE SCALE GENOMIC DNA]</scope>
    <source>
        <strain evidence="3 4">CN-1</strain>
    </source>
</reference>
<dbReference type="SUPFAM" id="SSF49785">
    <property type="entry name" value="Galactose-binding domain-like"/>
    <property type="match status" value="1"/>
</dbReference>
<dbReference type="EMBL" id="AP024702">
    <property type="protein sequence ID" value="BCX49809.1"/>
    <property type="molecule type" value="Genomic_DNA"/>
</dbReference>
<proteinExistence type="predicted"/>
<accession>A0ABN6HBE1</accession>
<keyword evidence="4" id="KW-1185">Reference proteome</keyword>
<evidence type="ECO:0000259" key="2">
    <source>
        <dbReference type="Pfam" id="PF02018"/>
    </source>
</evidence>
<dbReference type="PROSITE" id="PS51257">
    <property type="entry name" value="PROKAR_LIPOPROTEIN"/>
    <property type="match status" value="1"/>
</dbReference>
<gene>
    <name evidence="3" type="ORF">HAHE_37170</name>
</gene>
<name>A0ABN6HBE1_9BACT</name>
<dbReference type="Pfam" id="PF02018">
    <property type="entry name" value="CBM_4_9"/>
    <property type="match status" value="1"/>
</dbReference>
<keyword evidence="1" id="KW-0378">Hydrolase</keyword>